<evidence type="ECO:0000313" key="1">
    <source>
        <dbReference type="EMBL" id="THH34336.1"/>
    </source>
</evidence>
<accession>A0A4S4N5H4</accession>
<reference evidence="1 2" key="1">
    <citation type="submission" date="2019-04" db="EMBL/GenBank/DDBJ databases">
        <title>Lewinella litorea sp. nov., isolated from a marine sand.</title>
        <authorList>
            <person name="Yoon J.-H."/>
        </authorList>
    </citation>
    <scope>NUCLEOTIDE SEQUENCE [LARGE SCALE GENOMIC DNA]</scope>
    <source>
        <strain evidence="1 2">HSMS-39</strain>
    </source>
</reference>
<comment type="caution">
    <text evidence="1">The sequence shown here is derived from an EMBL/GenBank/DDBJ whole genome shotgun (WGS) entry which is preliminary data.</text>
</comment>
<name>A0A4S4N5H4_9BACT</name>
<gene>
    <name evidence="1" type="ORF">E4021_17815</name>
</gene>
<keyword evidence="2" id="KW-1185">Reference proteome</keyword>
<organism evidence="1 2">
    <name type="scientific">Neolewinella litorea</name>
    <dbReference type="NCBI Taxonomy" id="2562452"/>
    <lineage>
        <taxon>Bacteria</taxon>
        <taxon>Pseudomonadati</taxon>
        <taxon>Bacteroidota</taxon>
        <taxon>Saprospiria</taxon>
        <taxon>Saprospirales</taxon>
        <taxon>Lewinellaceae</taxon>
        <taxon>Neolewinella</taxon>
    </lineage>
</organism>
<dbReference type="RefSeq" id="WP_136460842.1">
    <property type="nucleotide sequence ID" value="NZ_SRSF01000024.1"/>
</dbReference>
<sequence>MATIKASIPSIVGARHNKIGLPLSLFYTGLTLILQYQSQSQFRSNANQVKKAHLLLGNYIKFITMELKIVLPAEKSKQSIVNLKNYMDKVSIDGVYSIEIDRAEHFSGQLGYGNILNSITTVVEAATEPLVELVKCLEKYVSNYRTVITISTKHGKVEIKHGRSMSPDELKEVVSSIQQNDK</sequence>
<dbReference type="EMBL" id="SRSF01000024">
    <property type="protein sequence ID" value="THH34336.1"/>
    <property type="molecule type" value="Genomic_DNA"/>
</dbReference>
<dbReference type="AlphaFoldDB" id="A0A4S4N5H4"/>
<evidence type="ECO:0000313" key="2">
    <source>
        <dbReference type="Proteomes" id="UP000308528"/>
    </source>
</evidence>
<protein>
    <submittedName>
        <fullName evidence="1">Uncharacterized protein</fullName>
    </submittedName>
</protein>
<proteinExistence type="predicted"/>
<dbReference type="Proteomes" id="UP000308528">
    <property type="component" value="Unassembled WGS sequence"/>
</dbReference>
<dbReference type="OrthoDB" id="1494721at2"/>